<keyword evidence="1" id="KW-0812">Transmembrane</keyword>
<keyword evidence="1" id="KW-1133">Transmembrane helix</keyword>
<comment type="caution">
    <text evidence="2">The sequence shown here is derived from an EMBL/GenBank/DDBJ whole genome shotgun (WGS) entry which is preliminary data.</text>
</comment>
<dbReference type="EMBL" id="CAJNOJ010001217">
    <property type="protein sequence ID" value="CAF1546734.1"/>
    <property type="molecule type" value="Genomic_DNA"/>
</dbReference>
<evidence type="ECO:0000313" key="3">
    <source>
        <dbReference type="Proteomes" id="UP000663852"/>
    </source>
</evidence>
<sequence length="173" mass="20371">MEIEKEASLSSNVVATFWYKIQKKCRFRTKRSIKATGDGSRTINYTRTCVVIGVFTLVLLSVCILSFSIIGGLLYKTEHTMKTYYLPSSCQVKDISYRLIWCKERLKERFRCYQINWHVTYSLLQNLTEYSNDLFNATIQSTYARHYRYITDAINAAQEFQVRTQTYIFIRGI</sequence>
<proteinExistence type="predicted"/>
<dbReference type="AlphaFoldDB" id="A0A815WP99"/>
<feature type="transmembrane region" description="Helical" evidence="1">
    <location>
        <begin position="50"/>
        <end position="75"/>
    </location>
</feature>
<name>A0A815WP99_ADIRI</name>
<accession>A0A815WP99</accession>
<protein>
    <submittedName>
        <fullName evidence="2">Uncharacterized protein</fullName>
    </submittedName>
</protein>
<keyword evidence="1" id="KW-0472">Membrane</keyword>
<evidence type="ECO:0000256" key="1">
    <source>
        <dbReference type="SAM" id="Phobius"/>
    </source>
</evidence>
<gene>
    <name evidence="2" type="ORF">EDS130_LOCUS45707</name>
</gene>
<organism evidence="2 3">
    <name type="scientific">Adineta ricciae</name>
    <name type="common">Rotifer</name>
    <dbReference type="NCBI Taxonomy" id="249248"/>
    <lineage>
        <taxon>Eukaryota</taxon>
        <taxon>Metazoa</taxon>
        <taxon>Spiralia</taxon>
        <taxon>Gnathifera</taxon>
        <taxon>Rotifera</taxon>
        <taxon>Eurotatoria</taxon>
        <taxon>Bdelloidea</taxon>
        <taxon>Adinetida</taxon>
        <taxon>Adinetidae</taxon>
        <taxon>Adineta</taxon>
    </lineage>
</organism>
<dbReference type="Proteomes" id="UP000663852">
    <property type="component" value="Unassembled WGS sequence"/>
</dbReference>
<reference evidence="2" key="1">
    <citation type="submission" date="2021-02" db="EMBL/GenBank/DDBJ databases">
        <authorList>
            <person name="Nowell W R."/>
        </authorList>
    </citation>
    <scope>NUCLEOTIDE SEQUENCE</scope>
</reference>
<evidence type="ECO:0000313" key="2">
    <source>
        <dbReference type="EMBL" id="CAF1546734.1"/>
    </source>
</evidence>